<dbReference type="SUPFAM" id="SSF51569">
    <property type="entry name" value="Aldolase"/>
    <property type="match status" value="1"/>
</dbReference>
<comment type="caution">
    <text evidence="1">The sequence shown here is derived from an EMBL/GenBank/DDBJ whole genome shotgun (WGS) entry which is preliminary data.</text>
</comment>
<gene>
    <name evidence="1" type="ORF">CO137_01445</name>
</gene>
<name>A0A2M7Z733_9BACT</name>
<organism evidence="1 2">
    <name type="scientific">Candidatus Magasanikbacteria bacterium CG_4_9_14_3_um_filter_32_9</name>
    <dbReference type="NCBI Taxonomy" id="1974644"/>
    <lineage>
        <taxon>Bacteria</taxon>
        <taxon>Candidatus Magasanikiibacteriota</taxon>
    </lineage>
</organism>
<dbReference type="Gene3D" id="3.20.20.70">
    <property type="entry name" value="Aldolase class I"/>
    <property type="match status" value="1"/>
</dbReference>
<reference evidence="2" key="1">
    <citation type="submission" date="2017-09" db="EMBL/GenBank/DDBJ databases">
        <title>Depth-based differentiation of microbial function through sediment-hosted aquifers and enrichment of novel symbionts in the deep terrestrial subsurface.</title>
        <authorList>
            <person name="Probst A.J."/>
            <person name="Ladd B."/>
            <person name="Jarett J.K."/>
            <person name="Geller-Mcgrath D.E."/>
            <person name="Sieber C.M.K."/>
            <person name="Emerson J.B."/>
            <person name="Anantharaman K."/>
            <person name="Thomas B.C."/>
            <person name="Malmstrom R."/>
            <person name="Stieglmeier M."/>
            <person name="Klingl A."/>
            <person name="Woyke T."/>
            <person name="Ryan C.M."/>
            <person name="Banfield J.F."/>
        </authorList>
    </citation>
    <scope>NUCLEOTIDE SEQUENCE [LARGE SCALE GENOMIC DNA]</scope>
</reference>
<evidence type="ECO:0008006" key="3">
    <source>
        <dbReference type="Google" id="ProtNLM"/>
    </source>
</evidence>
<dbReference type="Pfam" id="PF01116">
    <property type="entry name" value="F_bP_aldolase"/>
    <property type="match status" value="1"/>
</dbReference>
<sequence>MKPISKLGIGPMSQEIIEAVYRYSENNSEPLMLIASKNQIDWSGGYVNDWTTRQFAEYCNVLKKKYPKAKVYLCRDHCGPGFKNDDINDVYKTINDDLDNGFEVIHIDFCHYKGVYEERLAESKKAIEHILKKKPGTIIEIGTDENKGDFLTNIKHVDSEMEFFKKVAPIHFFVCQTGSLIKEVNQAGAFNTEFLKKIKDLSVKYDFCLKEHNADYLDSRSVAMRKGIIDAVNVAPQYGIIQTTLTLSKCYAYGINVDDYLEDAYMSGKWKKWLKKNDQNNKYLCSVIAGHYNFAKDSYKKIYKEINKYEDFRETIIKEIMNNIDIYIKNF</sequence>
<evidence type="ECO:0000313" key="1">
    <source>
        <dbReference type="EMBL" id="PJA89964.1"/>
    </source>
</evidence>
<dbReference type="AlphaFoldDB" id="A0A2M7Z733"/>
<dbReference type="Proteomes" id="UP000230843">
    <property type="component" value="Unassembled WGS sequence"/>
</dbReference>
<proteinExistence type="predicted"/>
<dbReference type="EMBL" id="PFVJ01000032">
    <property type="protein sequence ID" value="PJA89964.1"/>
    <property type="molecule type" value="Genomic_DNA"/>
</dbReference>
<accession>A0A2M7Z733</accession>
<evidence type="ECO:0000313" key="2">
    <source>
        <dbReference type="Proteomes" id="UP000230843"/>
    </source>
</evidence>
<dbReference type="InterPro" id="IPR000771">
    <property type="entry name" value="FBA_II"/>
</dbReference>
<dbReference type="GO" id="GO:0005975">
    <property type="term" value="P:carbohydrate metabolic process"/>
    <property type="evidence" value="ECO:0007669"/>
    <property type="project" value="InterPro"/>
</dbReference>
<dbReference type="InterPro" id="IPR013785">
    <property type="entry name" value="Aldolase_TIM"/>
</dbReference>
<protein>
    <recommendedName>
        <fullName evidence="3">Tagatose-6-phosphate kinase</fullName>
    </recommendedName>
</protein>